<feature type="compositionally biased region" description="Polar residues" evidence="1">
    <location>
        <begin position="1"/>
        <end position="14"/>
    </location>
</feature>
<evidence type="ECO:0000313" key="3">
    <source>
        <dbReference type="Proteomes" id="UP001054837"/>
    </source>
</evidence>
<reference evidence="2 3" key="1">
    <citation type="submission" date="2021-06" db="EMBL/GenBank/DDBJ databases">
        <title>Caerostris darwini draft genome.</title>
        <authorList>
            <person name="Kono N."/>
            <person name="Arakawa K."/>
        </authorList>
    </citation>
    <scope>NUCLEOTIDE SEQUENCE [LARGE SCALE GENOMIC DNA]</scope>
</reference>
<evidence type="ECO:0000256" key="1">
    <source>
        <dbReference type="SAM" id="MobiDB-lite"/>
    </source>
</evidence>
<dbReference type="EMBL" id="BPLQ01013048">
    <property type="protein sequence ID" value="GIY69524.1"/>
    <property type="molecule type" value="Genomic_DNA"/>
</dbReference>
<organism evidence="2 3">
    <name type="scientific">Caerostris darwini</name>
    <dbReference type="NCBI Taxonomy" id="1538125"/>
    <lineage>
        <taxon>Eukaryota</taxon>
        <taxon>Metazoa</taxon>
        <taxon>Ecdysozoa</taxon>
        <taxon>Arthropoda</taxon>
        <taxon>Chelicerata</taxon>
        <taxon>Arachnida</taxon>
        <taxon>Araneae</taxon>
        <taxon>Araneomorphae</taxon>
        <taxon>Entelegynae</taxon>
        <taxon>Araneoidea</taxon>
        <taxon>Araneidae</taxon>
        <taxon>Caerostris</taxon>
    </lineage>
</organism>
<name>A0AAV4VI62_9ARAC</name>
<evidence type="ECO:0000313" key="2">
    <source>
        <dbReference type="EMBL" id="GIY69524.1"/>
    </source>
</evidence>
<keyword evidence="3" id="KW-1185">Reference proteome</keyword>
<dbReference type="AlphaFoldDB" id="A0AAV4VI62"/>
<gene>
    <name evidence="2" type="ORF">CDAR_128581</name>
</gene>
<proteinExistence type="predicted"/>
<dbReference type="Proteomes" id="UP001054837">
    <property type="component" value="Unassembled WGS sequence"/>
</dbReference>
<comment type="caution">
    <text evidence="2">The sequence shown here is derived from an EMBL/GenBank/DDBJ whole genome shotgun (WGS) entry which is preliminary data.</text>
</comment>
<protein>
    <submittedName>
        <fullName evidence="2">Uncharacterized protein</fullName>
    </submittedName>
</protein>
<accession>A0AAV4VI62</accession>
<sequence>MQQKKNPYNHPSSQHQHDYDVPVPRQFPNTTDESRTVSFPCINLQSSGYRGSLFQINCWLLNGSRKRELSVKLTGQANFPPFFSSLLIDIRCRHGLD</sequence>
<feature type="region of interest" description="Disordered" evidence="1">
    <location>
        <begin position="1"/>
        <end position="34"/>
    </location>
</feature>